<evidence type="ECO:0000256" key="1">
    <source>
        <dbReference type="ARBA" id="ARBA00004479"/>
    </source>
</evidence>
<dbReference type="InterPro" id="IPR031777">
    <property type="entry name" value="Sortilin_C"/>
</dbReference>
<dbReference type="Pfam" id="PF15901">
    <property type="entry name" value="Sortilin_C"/>
    <property type="match status" value="1"/>
</dbReference>
<dbReference type="PROSITE" id="PS50093">
    <property type="entry name" value="PKD"/>
    <property type="match status" value="1"/>
</dbReference>
<dbReference type="EMBL" id="AFYH01178466">
    <property type="status" value="NOT_ANNOTATED_CDS"/>
    <property type="molecule type" value="Genomic_DNA"/>
</dbReference>
<dbReference type="EMBL" id="AFYH01178463">
    <property type="status" value="NOT_ANNOTATED_CDS"/>
    <property type="molecule type" value="Genomic_DNA"/>
</dbReference>
<dbReference type="PANTHER" id="PTHR12106:SF8">
    <property type="entry name" value="VPS10 DOMAIN-CONTAINING RECEPTOR SORCS1"/>
    <property type="match status" value="1"/>
</dbReference>
<dbReference type="Pfam" id="PF15902">
    <property type="entry name" value="Sortilin-Vps10"/>
    <property type="match status" value="1"/>
</dbReference>
<dbReference type="EMBL" id="AFYH01178461">
    <property type="status" value="NOT_ANNOTATED_CDS"/>
    <property type="molecule type" value="Genomic_DNA"/>
</dbReference>
<reference evidence="12" key="1">
    <citation type="submission" date="2011-08" db="EMBL/GenBank/DDBJ databases">
        <title>The draft genome of Latimeria chalumnae.</title>
        <authorList>
            <person name="Di Palma F."/>
            <person name="Alfoldi J."/>
            <person name="Johnson J."/>
            <person name="Berlin A."/>
            <person name="Gnerre S."/>
            <person name="Jaffe D."/>
            <person name="MacCallum I."/>
            <person name="Young S."/>
            <person name="Walker B.J."/>
            <person name="Lander E."/>
            <person name="Lindblad-Toh K."/>
        </authorList>
    </citation>
    <scope>NUCLEOTIDE SEQUENCE [LARGE SCALE GENOMIC DNA]</scope>
    <source>
        <strain evidence="12">Wild caught</strain>
    </source>
</reference>
<dbReference type="EMBL" id="AFYH01178464">
    <property type="status" value="NOT_ANNOTATED_CDS"/>
    <property type="molecule type" value="Genomic_DNA"/>
</dbReference>
<dbReference type="Gene3D" id="3.30.60.270">
    <property type="match status" value="1"/>
</dbReference>
<dbReference type="InterPro" id="IPR031778">
    <property type="entry name" value="Sortilin_N"/>
</dbReference>
<evidence type="ECO:0000256" key="6">
    <source>
        <dbReference type="ARBA" id="ARBA00022989"/>
    </source>
</evidence>
<dbReference type="Ensembl" id="ENSLACT00000009156.1">
    <property type="protein sequence ID" value="ENSLACP00000009087.1"/>
    <property type="gene ID" value="ENSLACG00000008021.1"/>
</dbReference>
<dbReference type="OMA" id="IKHIYRA"/>
<dbReference type="SUPFAM" id="SSF110296">
    <property type="entry name" value="Oligoxyloglucan reducing end-specific cellobiohydrolase"/>
    <property type="match status" value="1"/>
</dbReference>
<dbReference type="GO" id="GO:0016020">
    <property type="term" value="C:membrane"/>
    <property type="evidence" value="ECO:0007669"/>
    <property type="project" value="UniProtKB-SubCell"/>
</dbReference>
<dbReference type="InterPro" id="IPR050310">
    <property type="entry name" value="VPS10-sortilin"/>
</dbReference>
<dbReference type="InterPro" id="IPR000601">
    <property type="entry name" value="PKD_dom"/>
</dbReference>
<dbReference type="InterPro" id="IPR022409">
    <property type="entry name" value="PKD/Chitinase_dom"/>
</dbReference>
<dbReference type="FunFam" id="3.30.60.270:FF:000001">
    <property type="entry name" value="Sortilin related VPS10 domain containing receptor 1"/>
    <property type="match status" value="1"/>
</dbReference>
<evidence type="ECO:0000256" key="2">
    <source>
        <dbReference type="ARBA" id="ARBA00010818"/>
    </source>
</evidence>
<dbReference type="Pfam" id="PF00801">
    <property type="entry name" value="PKD"/>
    <property type="match status" value="1"/>
</dbReference>
<dbReference type="CDD" id="cd15482">
    <property type="entry name" value="Sialidase_non-viral"/>
    <property type="match status" value="1"/>
</dbReference>
<evidence type="ECO:0000256" key="9">
    <source>
        <dbReference type="SAM" id="Phobius"/>
    </source>
</evidence>
<keyword evidence="7 9" id="KW-0472">Membrane</keyword>
<dbReference type="SMART" id="SM00089">
    <property type="entry name" value="PKD"/>
    <property type="match status" value="2"/>
</dbReference>
<accession>H3AHG6</accession>
<feature type="domain" description="PKD" evidence="10">
    <location>
        <begin position="495"/>
        <end position="536"/>
    </location>
</feature>
<dbReference type="EMBL" id="AFYH01178467">
    <property type="status" value="NOT_ANNOTATED_CDS"/>
    <property type="molecule type" value="Genomic_DNA"/>
</dbReference>
<dbReference type="InterPro" id="IPR035986">
    <property type="entry name" value="PKD_dom_sf"/>
</dbReference>
<dbReference type="InterPro" id="IPR006581">
    <property type="entry name" value="VPS10"/>
</dbReference>
<evidence type="ECO:0000256" key="7">
    <source>
        <dbReference type="ARBA" id="ARBA00023136"/>
    </source>
</evidence>
<evidence type="ECO:0000256" key="8">
    <source>
        <dbReference type="ARBA" id="ARBA00023180"/>
    </source>
</evidence>
<dbReference type="FunFam" id="2.60.40.10:FF:000083">
    <property type="entry name" value="Sortilin-related VPS10 domain containing receptor 2"/>
    <property type="match status" value="1"/>
</dbReference>
<dbReference type="Gene3D" id="2.60.40.10">
    <property type="entry name" value="Immunoglobulins"/>
    <property type="match status" value="1"/>
</dbReference>
<keyword evidence="6 9" id="KW-1133">Transmembrane helix</keyword>
<keyword evidence="5" id="KW-0677">Repeat</keyword>
<dbReference type="STRING" id="7897.ENSLACP00000009087"/>
<dbReference type="HOGENOM" id="CLU_010702_0_0_1"/>
<dbReference type="AlphaFoldDB" id="H3AHG6"/>
<evidence type="ECO:0000256" key="3">
    <source>
        <dbReference type="ARBA" id="ARBA00022692"/>
    </source>
</evidence>
<proteinExistence type="inferred from homology"/>
<gene>
    <name evidence="11" type="primary">LOC102352708</name>
    <name evidence="11" type="synonym">SORCS1</name>
</gene>
<organism evidence="11 12">
    <name type="scientific">Latimeria chalumnae</name>
    <name type="common">Coelacanth</name>
    <dbReference type="NCBI Taxonomy" id="7897"/>
    <lineage>
        <taxon>Eukaryota</taxon>
        <taxon>Metazoa</taxon>
        <taxon>Chordata</taxon>
        <taxon>Craniata</taxon>
        <taxon>Vertebrata</taxon>
        <taxon>Euteleostomi</taxon>
        <taxon>Coelacanthiformes</taxon>
        <taxon>Coelacanthidae</taxon>
        <taxon>Latimeria</taxon>
    </lineage>
</organism>
<protein>
    <submittedName>
        <fullName evidence="11">Sortilin related VPS10 domain containing receptor 1</fullName>
    </submittedName>
</protein>
<keyword evidence="8" id="KW-0325">Glycoprotein</keyword>
<evidence type="ECO:0000313" key="11">
    <source>
        <dbReference type="Ensembl" id="ENSLACP00000009087.1"/>
    </source>
</evidence>
<dbReference type="FunFam" id="2.10.70.80:FF:000001">
    <property type="entry name" value="Sortilin-related VPS10 domain-containing receptor 1"/>
    <property type="match status" value="1"/>
</dbReference>
<comment type="similarity">
    <text evidence="2">Belongs to the VPS10-related sortilin family. SORCS subfamily.</text>
</comment>
<dbReference type="GeneTree" id="ENSGT01030000234563"/>
<dbReference type="FunCoup" id="H3AHG6">
    <property type="interactions" value="400"/>
</dbReference>
<keyword evidence="4" id="KW-0732">Signal</keyword>
<evidence type="ECO:0000313" key="12">
    <source>
        <dbReference type="Proteomes" id="UP000008672"/>
    </source>
</evidence>
<dbReference type="Proteomes" id="UP000008672">
    <property type="component" value="Unassembled WGS sequence"/>
</dbReference>
<dbReference type="GO" id="GO:0006892">
    <property type="term" value="P:post-Golgi vesicle-mediated transport"/>
    <property type="evidence" value="ECO:0007669"/>
    <property type="project" value="TreeGrafter"/>
</dbReference>
<evidence type="ECO:0000256" key="5">
    <source>
        <dbReference type="ARBA" id="ARBA00022737"/>
    </source>
</evidence>
<dbReference type="SMART" id="SM00602">
    <property type="entry name" value="VPS10"/>
    <property type="match status" value="1"/>
</dbReference>
<keyword evidence="12" id="KW-1185">Reference proteome</keyword>
<dbReference type="PANTHER" id="PTHR12106">
    <property type="entry name" value="SORTILIN RELATED"/>
    <property type="match status" value="1"/>
</dbReference>
<comment type="subcellular location">
    <subcellularLocation>
        <location evidence="1">Membrane</location>
        <topology evidence="1">Single-pass type I membrane protein</topology>
    </subcellularLocation>
</comment>
<keyword evidence="3 9" id="KW-0812">Transmembrane</keyword>
<sequence>AQYVTCKVQNCTETSRAKPFPGLIASNSLVVQDNYVFVQVSSGGRRNYYVSHKRQAFAKMKLPKYSLPKDMHIISTDEDQVFAAVQEWNQNDTYNLYISDTKGVYFTLALEDVKSSRGPEGNIMIDLYEVAGIKGMFFANKKVANQVKTFITYNKGRDWRLLQAPAIDLRGNYIHCLLPYCSLHLHLKVSDNPYTPGTISSKESAPGIIVASGSIGTGLSVNDKKMFISSDAGNTWREIFEEDHSVLYLDRGGALVAIKHTSSAIRHLWLSFDEGRSWNKHSFTSVSLFVDGVLGEPGGETLIMIVLGHFSYLSEWQLVKIDYRSIFDRRCAKEDYQKWQLHNQDEPCIMGEKRTYKKRRPGAWCMLGKASAETVTSESCVCTESDFECDYGYERHTDGKCLPAFWFNPSSMAKDCIIGQNHLNSTGYRKVGSNNCIAGVKEQYTPKLQMCPGKAPQGLRIVTSDGKLTAESGRNITFMAQLEEGDAQRINIQVDFGDGTAVSYANLSSVEDGILHVYKAAGIFRVTAYAENGLGSDGAVLYLHVTCPLENVHLSVPFVSVKNKRVNASAVLWPSNVGALTYIWWFGNKTEPLITLKESISFTFTTEGINSITVQVSAGNTVLQDTKSVAVYEYYQSLRLSFSSNLDEHNPGISEWRKDIGRVVKRALVQATAVEEQQVLVAILPGLPTAAEVFILPHEDRRRRGNIAELEKISEILVSALNQNKIHFDLKPDVKVIVYPDHLTAAPLVELGPGHSGPALLMLLSVVMLGLAVFVVYRFKRKIPGINVYAQMQNEKEQEMISPTSQSESTPNITQIELTSPEQLLHEELDTRIMEGCSTTVAVNRSTKEIPTSMNV</sequence>
<dbReference type="Gene3D" id="2.10.70.80">
    <property type="match status" value="1"/>
</dbReference>
<feature type="transmembrane region" description="Helical" evidence="9">
    <location>
        <begin position="759"/>
        <end position="777"/>
    </location>
</feature>
<name>H3AHG6_LATCH</name>
<dbReference type="EMBL" id="AFYH01178462">
    <property type="status" value="NOT_ANNOTATED_CDS"/>
    <property type="molecule type" value="Genomic_DNA"/>
</dbReference>
<dbReference type="GO" id="GO:0005794">
    <property type="term" value="C:Golgi apparatus"/>
    <property type="evidence" value="ECO:0007669"/>
    <property type="project" value="TreeGrafter"/>
</dbReference>
<reference evidence="11" key="3">
    <citation type="submission" date="2025-09" db="UniProtKB">
        <authorList>
            <consortium name="Ensembl"/>
        </authorList>
    </citation>
    <scope>IDENTIFICATION</scope>
</reference>
<evidence type="ECO:0000256" key="4">
    <source>
        <dbReference type="ARBA" id="ARBA00022729"/>
    </source>
</evidence>
<dbReference type="eggNOG" id="KOG3511">
    <property type="taxonomic scope" value="Eukaryota"/>
</dbReference>
<dbReference type="InParanoid" id="H3AHG6"/>
<reference evidence="11" key="2">
    <citation type="submission" date="2025-08" db="UniProtKB">
        <authorList>
            <consortium name="Ensembl"/>
        </authorList>
    </citation>
    <scope>IDENTIFICATION</scope>
</reference>
<evidence type="ECO:0000259" key="10">
    <source>
        <dbReference type="PROSITE" id="PS50093"/>
    </source>
</evidence>
<dbReference type="InterPro" id="IPR013783">
    <property type="entry name" value="Ig-like_fold"/>
</dbReference>
<dbReference type="EMBL" id="AFYH01178465">
    <property type="status" value="NOT_ANNOTATED_CDS"/>
    <property type="molecule type" value="Genomic_DNA"/>
</dbReference>
<dbReference type="SUPFAM" id="SSF49299">
    <property type="entry name" value="PKD domain"/>
    <property type="match status" value="2"/>
</dbReference>